<gene>
    <name evidence="3" type="ORF">GJ699_07480</name>
</gene>
<proteinExistence type="predicted"/>
<feature type="compositionally biased region" description="Polar residues" evidence="1">
    <location>
        <begin position="120"/>
        <end position="129"/>
    </location>
</feature>
<dbReference type="AlphaFoldDB" id="A0A6I2KWA8"/>
<dbReference type="RefSeq" id="WP_154374669.1">
    <property type="nucleotide sequence ID" value="NZ_WKJK01000003.1"/>
</dbReference>
<name>A0A6I2KWA8_9BURK</name>
<keyword evidence="2" id="KW-1133">Transmembrane helix</keyword>
<evidence type="ECO:0000256" key="1">
    <source>
        <dbReference type="SAM" id="MobiDB-lite"/>
    </source>
</evidence>
<feature type="transmembrane region" description="Helical" evidence="2">
    <location>
        <begin position="20"/>
        <end position="42"/>
    </location>
</feature>
<sequence>MNKNELTLETLKISADKYKVTLNFLTSAFKLIALVAIIYIIMEGLREIAGANPAAIKALAGLVKELKISTITGYVLAAFCGSGWYMERKGKKRLLRKKAAERHRLEQNDPYNPACGLTPTGDTPTSEGN</sequence>
<feature type="transmembrane region" description="Helical" evidence="2">
    <location>
        <begin position="68"/>
        <end position="86"/>
    </location>
</feature>
<comment type="caution">
    <text evidence="3">The sequence shown here is derived from an EMBL/GenBank/DDBJ whole genome shotgun (WGS) entry which is preliminary data.</text>
</comment>
<feature type="region of interest" description="Disordered" evidence="1">
    <location>
        <begin position="103"/>
        <end position="129"/>
    </location>
</feature>
<accession>A0A6I2KWA8</accession>
<evidence type="ECO:0000313" key="4">
    <source>
        <dbReference type="Proteomes" id="UP000433309"/>
    </source>
</evidence>
<evidence type="ECO:0000256" key="2">
    <source>
        <dbReference type="SAM" id="Phobius"/>
    </source>
</evidence>
<keyword evidence="2" id="KW-0812">Transmembrane</keyword>
<dbReference type="EMBL" id="WKJK01000003">
    <property type="protein sequence ID" value="MRW89820.1"/>
    <property type="molecule type" value="Genomic_DNA"/>
</dbReference>
<dbReference type="Proteomes" id="UP000433309">
    <property type="component" value="Unassembled WGS sequence"/>
</dbReference>
<keyword evidence="2" id="KW-0472">Membrane</keyword>
<evidence type="ECO:0000313" key="3">
    <source>
        <dbReference type="EMBL" id="MRW89820.1"/>
    </source>
</evidence>
<protein>
    <submittedName>
        <fullName evidence="3">Uncharacterized protein</fullName>
    </submittedName>
</protein>
<reference evidence="3 4" key="1">
    <citation type="submission" date="2019-11" db="EMBL/GenBank/DDBJ databases">
        <title>Novel species isolated from a subtropical stream in China.</title>
        <authorList>
            <person name="Lu H."/>
        </authorList>
    </citation>
    <scope>NUCLEOTIDE SEQUENCE [LARGE SCALE GENOMIC DNA]</scope>
    <source>
        <strain evidence="3 4">FT80W</strain>
    </source>
</reference>
<organism evidence="3 4">
    <name type="scientific">Duganella guangzhouensis</name>
    <dbReference type="NCBI Taxonomy" id="2666084"/>
    <lineage>
        <taxon>Bacteria</taxon>
        <taxon>Pseudomonadati</taxon>
        <taxon>Pseudomonadota</taxon>
        <taxon>Betaproteobacteria</taxon>
        <taxon>Burkholderiales</taxon>
        <taxon>Oxalobacteraceae</taxon>
        <taxon>Telluria group</taxon>
        <taxon>Duganella</taxon>
    </lineage>
</organism>
<keyword evidence="4" id="KW-1185">Reference proteome</keyword>